<dbReference type="Gene3D" id="3.30.1230.10">
    <property type="entry name" value="YlxR-like"/>
    <property type="match status" value="1"/>
</dbReference>
<dbReference type="InterPro" id="IPR007393">
    <property type="entry name" value="YlxR_dom"/>
</dbReference>
<reference evidence="2" key="1">
    <citation type="submission" date="2022-06" db="EMBL/GenBank/DDBJ databases">
        <title>Complete Genome Sequence of Arcanobacterium pinnipediorum strain DSM 28752 isolated from a harbour seal.</title>
        <authorList>
            <person name="Borowiak M."/>
            <person name="Kreitlow A."/>
            <person name="Alssahen M."/>
            <person name="Malorny B."/>
            <person name="Laemmler C."/>
            <person name="Prenger-Berninghoff E."/>
            <person name="Siebert U."/>
            <person name="Ploetz M."/>
            <person name="Abdulmawjood A."/>
        </authorList>
    </citation>
    <scope>NUCLEOTIDE SEQUENCE</scope>
    <source>
        <strain evidence="2">DSM 28752</strain>
    </source>
</reference>
<proteinExistence type="predicted"/>
<dbReference type="RefSeq" id="WP_252673823.1">
    <property type="nucleotide sequence ID" value="NZ_CP099547.1"/>
</dbReference>
<dbReference type="PANTHER" id="PTHR34215:SF1">
    <property type="entry name" value="YLXR DOMAIN-CONTAINING PROTEIN"/>
    <property type="match status" value="1"/>
</dbReference>
<dbReference type="SUPFAM" id="SSF64376">
    <property type="entry name" value="YlxR-like"/>
    <property type="match status" value="1"/>
</dbReference>
<organism evidence="2 3">
    <name type="scientific">Arcanobacterium pinnipediorum</name>
    <dbReference type="NCBI Taxonomy" id="1503041"/>
    <lineage>
        <taxon>Bacteria</taxon>
        <taxon>Bacillati</taxon>
        <taxon>Actinomycetota</taxon>
        <taxon>Actinomycetes</taxon>
        <taxon>Actinomycetales</taxon>
        <taxon>Actinomycetaceae</taxon>
        <taxon>Arcanobacterium</taxon>
    </lineage>
</organism>
<name>A0ABY5AID2_9ACTO</name>
<evidence type="ECO:0000313" key="3">
    <source>
        <dbReference type="Proteomes" id="UP001056109"/>
    </source>
</evidence>
<dbReference type="EMBL" id="CP099547">
    <property type="protein sequence ID" value="USR79970.1"/>
    <property type="molecule type" value="Genomic_DNA"/>
</dbReference>
<dbReference type="PANTHER" id="PTHR34215">
    <property type="entry name" value="BLL0784 PROTEIN"/>
    <property type="match status" value="1"/>
</dbReference>
<gene>
    <name evidence="2" type="ORF">NG665_03050</name>
</gene>
<accession>A0ABY5AID2</accession>
<dbReference type="Proteomes" id="UP001056109">
    <property type="component" value="Chromosome"/>
</dbReference>
<dbReference type="InterPro" id="IPR035931">
    <property type="entry name" value="YlxR-like_sf"/>
</dbReference>
<evidence type="ECO:0000313" key="2">
    <source>
        <dbReference type="EMBL" id="USR79970.1"/>
    </source>
</evidence>
<protein>
    <submittedName>
        <fullName evidence="2">YlxR family protein</fullName>
    </submittedName>
</protein>
<sequence length="121" mass="13757">MSMSVPTVSNDMIDQRDQIMIRTCVGCRHKAYRNELLRVVVNSDGYVQPDPRAIMPGRGAWVHPRSQCVAQAVKTSQFARAFRRPVRVSNEFQTCVSDFVRSARFRANNPMKAGREPMGTR</sequence>
<dbReference type="Pfam" id="PF04296">
    <property type="entry name" value="YlxR"/>
    <property type="match status" value="1"/>
</dbReference>
<keyword evidence="3" id="KW-1185">Reference proteome</keyword>
<feature type="domain" description="YlxR" evidence="1">
    <location>
        <begin position="22"/>
        <end position="90"/>
    </location>
</feature>
<dbReference type="InterPro" id="IPR037465">
    <property type="entry name" value="YlxR"/>
</dbReference>
<evidence type="ECO:0000259" key="1">
    <source>
        <dbReference type="Pfam" id="PF04296"/>
    </source>
</evidence>